<keyword evidence="4" id="KW-0732">Signal</keyword>
<dbReference type="InterPro" id="IPR000490">
    <property type="entry name" value="Glyco_hydro_17"/>
</dbReference>
<protein>
    <recommendedName>
        <fullName evidence="3">glucan endo-1,3-beta-D-glucosidase</fullName>
        <ecNumber evidence="3">3.2.1.39</ecNumber>
    </recommendedName>
</protein>
<dbReference type="Gene3D" id="3.20.20.80">
    <property type="entry name" value="Glycosidases"/>
    <property type="match status" value="1"/>
</dbReference>
<feature type="compositionally biased region" description="Pro residues" evidence="8">
    <location>
        <begin position="86"/>
        <end position="98"/>
    </location>
</feature>
<keyword evidence="6" id="KW-0326">Glycosidase</keyword>
<proteinExistence type="inferred from homology"/>
<evidence type="ECO:0000313" key="10">
    <source>
        <dbReference type="Proteomes" id="UP000823388"/>
    </source>
</evidence>
<evidence type="ECO:0000256" key="2">
    <source>
        <dbReference type="ARBA" id="ARBA00008773"/>
    </source>
</evidence>
<dbReference type="AlphaFoldDB" id="A0A8T0MNM6"/>
<name>A0A8T0MNM6_PANVG</name>
<dbReference type="EC" id="3.2.1.39" evidence="3"/>
<dbReference type="Pfam" id="PF00332">
    <property type="entry name" value="Glyco_hydro_17"/>
    <property type="match status" value="1"/>
</dbReference>
<keyword evidence="10" id="KW-1185">Reference proteome</keyword>
<comment type="caution">
    <text evidence="9">The sequence shown here is derived from an EMBL/GenBank/DDBJ whole genome shotgun (WGS) entry which is preliminary data.</text>
</comment>
<dbReference type="SUPFAM" id="SSF51445">
    <property type="entry name" value="(Trans)glycosidases"/>
    <property type="match status" value="1"/>
</dbReference>
<dbReference type="InterPro" id="IPR044965">
    <property type="entry name" value="Glyco_hydro_17_plant"/>
</dbReference>
<evidence type="ECO:0000313" key="9">
    <source>
        <dbReference type="EMBL" id="KAG2538635.1"/>
    </source>
</evidence>
<evidence type="ECO:0000256" key="7">
    <source>
        <dbReference type="RuleBase" id="RU004335"/>
    </source>
</evidence>
<keyword evidence="5" id="KW-0378">Hydrolase</keyword>
<evidence type="ECO:0000256" key="1">
    <source>
        <dbReference type="ARBA" id="ARBA00000382"/>
    </source>
</evidence>
<dbReference type="PANTHER" id="PTHR32227">
    <property type="entry name" value="GLUCAN ENDO-1,3-BETA-GLUCOSIDASE BG1-RELATED-RELATED"/>
    <property type="match status" value="1"/>
</dbReference>
<evidence type="ECO:0000256" key="8">
    <source>
        <dbReference type="SAM" id="MobiDB-lite"/>
    </source>
</evidence>
<reference evidence="9" key="1">
    <citation type="submission" date="2020-05" db="EMBL/GenBank/DDBJ databases">
        <title>WGS assembly of Panicum virgatum.</title>
        <authorList>
            <person name="Lovell J.T."/>
            <person name="Jenkins J."/>
            <person name="Shu S."/>
            <person name="Juenger T.E."/>
            <person name="Schmutz J."/>
        </authorList>
    </citation>
    <scope>NUCLEOTIDE SEQUENCE</scope>
    <source>
        <strain evidence="9">AP13</strain>
    </source>
</reference>
<dbReference type="Proteomes" id="UP000823388">
    <property type="component" value="Chromosome 9N"/>
</dbReference>
<evidence type="ECO:0000256" key="6">
    <source>
        <dbReference type="ARBA" id="ARBA00023295"/>
    </source>
</evidence>
<evidence type="ECO:0000256" key="5">
    <source>
        <dbReference type="ARBA" id="ARBA00022801"/>
    </source>
</evidence>
<accession>A0A8T0MNM6</accession>
<dbReference type="InterPro" id="IPR017853">
    <property type="entry name" value="GH"/>
</dbReference>
<sequence>MTSIICAITTECFPIKKLKAHSTLPVLPPVRPNYLECKPTGQKGITTIVICLALARKNRTEWVVRLCSLLPPLEKLTLLPPTNDQQPPPPPPNAPSQIPPAHSHALALPTRPLAPSHLIQELELLPASATTMPSRAMAALIPLLPALLLLLPSTPEATSSALLGISYGRVGNNLPPATSVPRILASLGVGRVRLYDADPATIRAFANTGVELAVGVPDECLAAVSTPTGAASWVRSNIAPALPATKIAFLTVGNEVLTGANSSSLSRYLLPAMQCLHDALAQAGLDKKIAVTTAHNLGVLATSYPPSSAYFRKDLLPVLCPILDFHARAGSPFLVNAYPYFAYAEEPTGVELEYALLEPGHAGVADPGSGLHYTNMLAAQVDAVYHAIGAANSAAARAVEVRVSETGWPSAGDANETGATPQNAARYNGNVMRLVAQGKGTPLRPSMPLRVYMFALFNENMKPGPASERNYGLFKPDGTPAYELSYRLPQDNNTSSGSSSGIAGGGVYNGHGYGSENGGYYSISAAGKATMGWWTWAQAAAAACVVVLVMQLWL</sequence>
<dbReference type="GO" id="GO:0005975">
    <property type="term" value="P:carbohydrate metabolic process"/>
    <property type="evidence" value="ECO:0007669"/>
    <property type="project" value="InterPro"/>
</dbReference>
<comment type="similarity">
    <text evidence="2 7">Belongs to the glycosyl hydrolase 17 family.</text>
</comment>
<dbReference type="GO" id="GO:0042973">
    <property type="term" value="F:glucan endo-1,3-beta-D-glucosidase activity"/>
    <property type="evidence" value="ECO:0007669"/>
    <property type="project" value="UniProtKB-EC"/>
</dbReference>
<feature type="region of interest" description="Disordered" evidence="8">
    <location>
        <begin position="78"/>
        <end position="102"/>
    </location>
</feature>
<organism evidence="9 10">
    <name type="scientific">Panicum virgatum</name>
    <name type="common">Blackwell switchgrass</name>
    <dbReference type="NCBI Taxonomy" id="38727"/>
    <lineage>
        <taxon>Eukaryota</taxon>
        <taxon>Viridiplantae</taxon>
        <taxon>Streptophyta</taxon>
        <taxon>Embryophyta</taxon>
        <taxon>Tracheophyta</taxon>
        <taxon>Spermatophyta</taxon>
        <taxon>Magnoliopsida</taxon>
        <taxon>Liliopsida</taxon>
        <taxon>Poales</taxon>
        <taxon>Poaceae</taxon>
        <taxon>PACMAD clade</taxon>
        <taxon>Panicoideae</taxon>
        <taxon>Panicodae</taxon>
        <taxon>Paniceae</taxon>
        <taxon>Panicinae</taxon>
        <taxon>Panicum</taxon>
        <taxon>Panicum sect. Hiantes</taxon>
    </lineage>
</organism>
<gene>
    <name evidence="9" type="ORF">PVAP13_9NG354500</name>
</gene>
<evidence type="ECO:0000256" key="3">
    <source>
        <dbReference type="ARBA" id="ARBA00012780"/>
    </source>
</evidence>
<comment type="catalytic activity">
    <reaction evidence="1">
        <text>Hydrolysis of (1-&gt;3)-beta-D-glucosidic linkages in (1-&gt;3)-beta-D-glucans.</text>
        <dbReference type="EC" id="3.2.1.39"/>
    </reaction>
</comment>
<dbReference type="EMBL" id="CM029054">
    <property type="protein sequence ID" value="KAG2538635.1"/>
    <property type="molecule type" value="Genomic_DNA"/>
</dbReference>
<dbReference type="FunFam" id="3.20.20.80:FF:000005">
    <property type="entry name" value="Glucan endo-1,3-beta-glucosidase 14"/>
    <property type="match status" value="1"/>
</dbReference>
<evidence type="ECO:0000256" key="4">
    <source>
        <dbReference type="ARBA" id="ARBA00022729"/>
    </source>
</evidence>